<sequence>MNGKHFEKRNVSPERAMQILHKNGLQVDENQAKKILDFMYILAKLVVKEYLSEDEN</sequence>
<evidence type="ECO:0000313" key="1">
    <source>
        <dbReference type="EMBL" id="SEK23083.1"/>
    </source>
</evidence>
<organism evidence="1 2">
    <name type="scientific">Parapedobacter koreensis</name>
    <dbReference type="NCBI Taxonomy" id="332977"/>
    <lineage>
        <taxon>Bacteria</taxon>
        <taxon>Pseudomonadati</taxon>
        <taxon>Bacteroidota</taxon>
        <taxon>Sphingobacteriia</taxon>
        <taxon>Sphingobacteriales</taxon>
        <taxon>Sphingobacteriaceae</taxon>
        <taxon>Parapedobacter</taxon>
    </lineage>
</organism>
<keyword evidence="2" id="KW-1185">Reference proteome</keyword>
<evidence type="ECO:0000313" key="2">
    <source>
        <dbReference type="Proteomes" id="UP000198916"/>
    </source>
</evidence>
<gene>
    <name evidence="1" type="ORF">SAMN05421740_101286</name>
</gene>
<accession>A0A1H7FA93</accession>
<dbReference type="AlphaFoldDB" id="A0A1H7FA93"/>
<reference evidence="2" key="1">
    <citation type="submission" date="2016-10" db="EMBL/GenBank/DDBJ databases">
        <authorList>
            <person name="Varghese N."/>
            <person name="Submissions S."/>
        </authorList>
    </citation>
    <scope>NUCLEOTIDE SEQUENCE [LARGE SCALE GENOMIC DNA]</scope>
    <source>
        <strain evidence="2">Jip14</strain>
    </source>
</reference>
<dbReference type="EMBL" id="FNZR01000001">
    <property type="protein sequence ID" value="SEK23083.1"/>
    <property type="molecule type" value="Genomic_DNA"/>
</dbReference>
<protein>
    <submittedName>
        <fullName evidence="1">Uncharacterized protein</fullName>
    </submittedName>
</protein>
<proteinExistence type="predicted"/>
<name>A0A1H7FA93_9SPHI</name>
<dbReference type="Proteomes" id="UP000198916">
    <property type="component" value="Unassembled WGS sequence"/>
</dbReference>